<dbReference type="eggNOG" id="COG0640">
    <property type="taxonomic scope" value="Bacteria"/>
</dbReference>
<evidence type="ECO:0000313" key="6">
    <source>
        <dbReference type="Proteomes" id="UP000001929"/>
    </source>
</evidence>
<proteinExistence type="predicted"/>
<dbReference type="CDD" id="cd00090">
    <property type="entry name" value="HTH_ARSR"/>
    <property type="match status" value="1"/>
</dbReference>
<keyword evidence="2" id="KW-0238">DNA-binding</keyword>
<dbReference type="InterPro" id="IPR001845">
    <property type="entry name" value="HTH_ArsR_DNA-bd_dom"/>
</dbReference>
<dbReference type="HOGENOM" id="CLU_097806_6_4_5"/>
<dbReference type="SMART" id="SM00418">
    <property type="entry name" value="HTH_ARSR"/>
    <property type="match status" value="1"/>
</dbReference>
<organism evidence="5 6">
    <name type="scientific">Rhodospirillum rubrum (strain ATCC 11170 / ATH 1.1.1 / DSM 467 / LMG 4362 / NCIMB 8255 / S1)</name>
    <dbReference type="NCBI Taxonomy" id="269796"/>
    <lineage>
        <taxon>Bacteria</taxon>
        <taxon>Pseudomonadati</taxon>
        <taxon>Pseudomonadota</taxon>
        <taxon>Alphaproteobacteria</taxon>
        <taxon>Rhodospirillales</taxon>
        <taxon>Rhodospirillaceae</taxon>
        <taxon>Rhodospirillum</taxon>
    </lineage>
</organism>
<evidence type="ECO:0000256" key="2">
    <source>
        <dbReference type="ARBA" id="ARBA00023125"/>
    </source>
</evidence>
<dbReference type="EnsemblBacteria" id="ABC23412">
    <property type="protein sequence ID" value="ABC23412"/>
    <property type="gene ID" value="Rru_A2615"/>
</dbReference>
<dbReference type="SUPFAM" id="SSF46785">
    <property type="entry name" value="Winged helix' DNA-binding domain"/>
    <property type="match status" value="1"/>
</dbReference>
<dbReference type="RefSeq" id="WP_011390365.1">
    <property type="nucleotide sequence ID" value="NC_007643.1"/>
</dbReference>
<sequence length="119" mass="13215">MDIDLLALQGQTQKGSALLKAMSNEHRLLILCHLMHRERSVGELERVVGLSQSALSQHLARLRKDGVVKTRRQAQTIYYSLNGPQAGAILRVLHSLYCEDADTVPSRGRKQAGGQTDRL</sequence>
<dbReference type="PhylomeDB" id="Q2RR33"/>
<dbReference type="STRING" id="269796.Rru_A2615"/>
<dbReference type="NCBIfam" id="NF033788">
    <property type="entry name" value="HTH_metalloreg"/>
    <property type="match status" value="1"/>
</dbReference>
<gene>
    <name evidence="5" type="ordered locus">Rru_A2615</name>
</gene>
<feature type="domain" description="HTH arsR-type" evidence="4">
    <location>
        <begin position="8"/>
        <end position="101"/>
    </location>
</feature>
<protein>
    <submittedName>
        <fullName evidence="5">Transcriptional regulator, ArsR family</fullName>
    </submittedName>
</protein>
<dbReference type="GO" id="GO:0003700">
    <property type="term" value="F:DNA-binding transcription factor activity"/>
    <property type="evidence" value="ECO:0007669"/>
    <property type="project" value="InterPro"/>
</dbReference>
<dbReference type="KEGG" id="rru:Rru_A2615"/>
<dbReference type="PROSITE" id="PS50987">
    <property type="entry name" value="HTH_ARSR_2"/>
    <property type="match status" value="1"/>
</dbReference>
<dbReference type="PATRIC" id="fig|269796.9.peg.2725"/>
<reference evidence="5 6" key="1">
    <citation type="journal article" date="2011" name="Stand. Genomic Sci.">
        <title>Complete genome sequence of Rhodospirillum rubrum type strain (S1).</title>
        <authorList>
            <person name="Munk A.C."/>
            <person name="Copeland A."/>
            <person name="Lucas S."/>
            <person name="Lapidus A."/>
            <person name="Del Rio T.G."/>
            <person name="Barry K."/>
            <person name="Detter J.C."/>
            <person name="Hammon N."/>
            <person name="Israni S."/>
            <person name="Pitluck S."/>
            <person name="Brettin T."/>
            <person name="Bruce D."/>
            <person name="Han C."/>
            <person name="Tapia R."/>
            <person name="Gilna P."/>
            <person name="Schmutz J."/>
            <person name="Larimer F."/>
            <person name="Land M."/>
            <person name="Kyrpides N.C."/>
            <person name="Mavromatis K."/>
            <person name="Richardson P."/>
            <person name="Rohde M."/>
            <person name="Goker M."/>
            <person name="Klenk H.P."/>
            <person name="Zhang Y."/>
            <person name="Roberts G.P."/>
            <person name="Reslewic S."/>
            <person name="Schwartz D.C."/>
        </authorList>
    </citation>
    <scope>NUCLEOTIDE SEQUENCE [LARGE SCALE GENOMIC DNA]</scope>
    <source>
        <strain evidence="6">ATCC 11170 / ATH 1.1.1 / DSM 467 / LMG 4362 / NCIMB 8255 / S1</strain>
    </source>
</reference>
<dbReference type="AlphaFoldDB" id="Q2RR33"/>
<evidence type="ECO:0000259" key="4">
    <source>
        <dbReference type="PROSITE" id="PS50987"/>
    </source>
</evidence>
<dbReference type="InterPro" id="IPR011991">
    <property type="entry name" value="ArsR-like_HTH"/>
</dbReference>
<dbReference type="GO" id="GO:0003677">
    <property type="term" value="F:DNA binding"/>
    <property type="evidence" value="ECO:0007669"/>
    <property type="project" value="UniProtKB-KW"/>
</dbReference>
<dbReference type="InterPro" id="IPR036390">
    <property type="entry name" value="WH_DNA-bd_sf"/>
</dbReference>
<evidence type="ECO:0000256" key="1">
    <source>
        <dbReference type="ARBA" id="ARBA00023015"/>
    </source>
</evidence>
<dbReference type="Gene3D" id="1.10.10.10">
    <property type="entry name" value="Winged helix-like DNA-binding domain superfamily/Winged helix DNA-binding domain"/>
    <property type="match status" value="1"/>
</dbReference>
<dbReference type="Pfam" id="PF01022">
    <property type="entry name" value="HTH_5"/>
    <property type="match status" value="1"/>
</dbReference>
<name>Q2RR33_RHORT</name>
<accession>Q2RR33</accession>
<dbReference type="PANTHER" id="PTHR33154:SF28">
    <property type="entry name" value="HTH-TYPE TRANSCRIPTIONAL REGULATOR YGAV-RELATED"/>
    <property type="match status" value="1"/>
</dbReference>
<keyword evidence="6" id="KW-1185">Reference proteome</keyword>
<keyword evidence="1" id="KW-0805">Transcription regulation</keyword>
<dbReference type="EMBL" id="CP000230">
    <property type="protein sequence ID" value="ABC23412.1"/>
    <property type="molecule type" value="Genomic_DNA"/>
</dbReference>
<evidence type="ECO:0000256" key="3">
    <source>
        <dbReference type="ARBA" id="ARBA00023163"/>
    </source>
</evidence>
<dbReference type="InterPro" id="IPR051081">
    <property type="entry name" value="HTH_MetalResp_TranReg"/>
</dbReference>
<dbReference type="PANTHER" id="PTHR33154">
    <property type="entry name" value="TRANSCRIPTIONAL REGULATOR, ARSR FAMILY"/>
    <property type="match status" value="1"/>
</dbReference>
<dbReference type="InterPro" id="IPR036388">
    <property type="entry name" value="WH-like_DNA-bd_sf"/>
</dbReference>
<evidence type="ECO:0000313" key="5">
    <source>
        <dbReference type="EMBL" id="ABC23412.1"/>
    </source>
</evidence>
<dbReference type="PRINTS" id="PR00778">
    <property type="entry name" value="HTHARSR"/>
</dbReference>
<dbReference type="Proteomes" id="UP000001929">
    <property type="component" value="Chromosome"/>
</dbReference>
<keyword evidence="3" id="KW-0804">Transcription</keyword>